<protein>
    <submittedName>
        <fullName evidence="2">456_t:CDS:1</fullName>
    </submittedName>
</protein>
<organism evidence="2 3">
    <name type="scientific">Funneliformis mosseae</name>
    <name type="common">Endomycorrhizal fungus</name>
    <name type="synonym">Glomus mosseae</name>
    <dbReference type="NCBI Taxonomy" id="27381"/>
    <lineage>
        <taxon>Eukaryota</taxon>
        <taxon>Fungi</taxon>
        <taxon>Fungi incertae sedis</taxon>
        <taxon>Mucoromycota</taxon>
        <taxon>Glomeromycotina</taxon>
        <taxon>Glomeromycetes</taxon>
        <taxon>Glomerales</taxon>
        <taxon>Glomeraceae</taxon>
        <taxon>Funneliformis</taxon>
    </lineage>
</organism>
<feature type="transmembrane region" description="Helical" evidence="1">
    <location>
        <begin position="89"/>
        <end position="109"/>
    </location>
</feature>
<evidence type="ECO:0000313" key="3">
    <source>
        <dbReference type="Proteomes" id="UP000789375"/>
    </source>
</evidence>
<accession>A0A9N9CH33</accession>
<feature type="transmembrane region" description="Helical" evidence="1">
    <location>
        <begin position="263"/>
        <end position="286"/>
    </location>
</feature>
<proteinExistence type="predicted"/>
<dbReference type="AlphaFoldDB" id="A0A9N9CH33"/>
<feature type="transmembrane region" description="Helical" evidence="1">
    <location>
        <begin position="200"/>
        <end position="224"/>
    </location>
</feature>
<keyword evidence="1" id="KW-0812">Transmembrane</keyword>
<feature type="transmembrane region" description="Helical" evidence="1">
    <location>
        <begin position="121"/>
        <end position="144"/>
    </location>
</feature>
<dbReference type="EMBL" id="CAJVPP010002530">
    <property type="protein sequence ID" value="CAG8603320.1"/>
    <property type="molecule type" value="Genomic_DNA"/>
</dbReference>
<reference evidence="2" key="1">
    <citation type="submission" date="2021-06" db="EMBL/GenBank/DDBJ databases">
        <authorList>
            <person name="Kallberg Y."/>
            <person name="Tangrot J."/>
            <person name="Rosling A."/>
        </authorList>
    </citation>
    <scope>NUCLEOTIDE SEQUENCE</scope>
    <source>
        <strain evidence="2">87-6 pot B 2015</strain>
    </source>
</reference>
<dbReference type="Proteomes" id="UP000789375">
    <property type="component" value="Unassembled WGS sequence"/>
</dbReference>
<feature type="transmembrane region" description="Helical" evidence="1">
    <location>
        <begin position="41"/>
        <end position="64"/>
    </location>
</feature>
<comment type="caution">
    <text evidence="2">The sequence shown here is derived from an EMBL/GenBank/DDBJ whole genome shotgun (WGS) entry which is preliminary data.</text>
</comment>
<evidence type="ECO:0000313" key="2">
    <source>
        <dbReference type="EMBL" id="CAG8603320.1"/>
    </source>
</evidence>
<name>A0A9N9CH33_FUNMO</name>
<keyword evidence="1" id="KW-1133">Transmembrane helix</keyword>
<keyword evidence="3" id="KW-1185">Reference proteome</keyword>
<sequence length="408" mass="46464">MGNLVNNFTVVCTEIDGIQKCACDFRVNFYGCPFESLLKKAALVLIPLCLFSLALSCGMLYYYIKVRNQSFSLPATRDRGILRFRPFQIFHLYCVAYILFETIHLIMLVTDSYRNLIIAEIGFAAMHTFASAIGMLYPISVVYSTPTSIHMKYKSELTNPRLLDILGFGMIGYSFICFNTFAVLTGIAGENMDIEKADKYFALNSFFWVAWTFIFTCYLVFTWLKLRRIIHRHIKSLELQKIVGDAESQQIINMRKASRNVNVPVVIMTICCLMTITSNIAVAITYRTVAIFENFSSISIFAAWYILNPMFVLICNAILVYNKLKFYAKATITGCLSNGEIVCFNTNETNNTSNTYVNNSNNRESSLYTSNNLVISTSDNRDQIPSYENISRYPIAIHCTEETITEIQ</sequence>
<evidence type="ECO:0000256" key="1">
    <source>
        <dbReference type="SAM" id="Phobius"/>
    </source>
</evidence>
<gene>
    <name evidence="2" type="ORF">FMOSSE_LOCUS9066</name>
</gene>
<feature type="transmembrane region" description="Helical" evidence="1">
    <location>
        <begin position="165"/>
        <end position="188"/>
    </location>
</feature>
<feature type="transmembrane region" description="Helical" evidence="1">
    <location>
        <begin position="298"/>
        <end position="321"/>
    </location>
</feature>
<keyword evidence="1" id="KW-0472">Membrane</keyword>